<dbReference type="Proteomes" id="UP000558997">
    <property type="component" value="Unassembled WGS sequence"/>
</dbReference>
<dbReference type="InterPro" id="IPR050789">
    <property type="entry name" value="Diverse_Enzym_Activities"/>
</dbReference>
<comment type="caution">
    <text evidence="3">The sequence shown here is derived from an EMBL/GenBank/DDBJ whole genome shotgun (WGS) entry which is preliminary data.</text>
</comment>
<proteinExistence type="predicted"/>
<protein>
    <submittedName>
        <fullName evidence="3">CubicO group peptidase (Beta-lactamase class C family)</fullName>
    </submittedName>
</protein>
<reference evidence="3 4" key="1">
    <citation type="submission" date="2020-08" db="EMBL/GenBank/DDBJ databases">
        <title>Sequencing the genomes of 1000 actinobacteria strains.</title>
        <authorList>
            <person name="Klenk H.-P."/>
        </authorList>
    </citation>
    <scope>NUCLEOTIDE SEQUENCE [LARGE SCALE GENOMIC DNA]</scope>
    <source>
        <strain evidence="3 4">DSM 17294</strain>
    </source>
</reference>
<dbReference type="InterPro" id="IPR001466">
    <property type="entry name" value="Beta-lactam-related"/>
</dbReference>
<evidence type="ECO:0000313" key="4">
    <source>
        <dbReference type="Proteomes" id="UP000558997"/>
    </source>
</evidence>
<dbReference type="EMBL" id="JACHNF010000001">
    <property type="protein sequence ID" value="MBB5978184.1"/>
    <property type="molecule type" value="Genomic_DNA"/>
</dbReference>
<organism evidence="3 4">
    <name type="scientific">Kribbella solani</name>
    <dbReference type="NCBI Taxonomy" id="236067"/>
    <lineage>
        <taxon>Bacteria</taxon>
        <taxon>Bacillati</taxon>
        <taxon>Actinomycetota</taxon>
        <taxon>Actinomycetes</taxon>
        <taxon>Propionibacteriales</taxon>
        <taxon>Kribbellaceae</taxon>
        <taxon>Kribbella</taxon>
    </lineage>
</organism>
<evidence type="ECO:0000313" key="3">
    <source>
        <dbReference type="EMBL" id="MBB5978184.1"/>
    </source>
</evidence>
<dbReference type="InterPro" id="IPR012338">
    <property type="entry name" value="Beta-lactam/transpept-like"/>
</dbReference>
<keyword evidence="1" id="KW-0732">Signal</keyword>
<feature type="signal peptide" evidence="1">
    <location>
        <begin position="1"/>
        <end position="33"/>
    </location>
</feature>
<accession>A0A841DGD6</accession>
<feature type="chain" id="PRO_5032541188" evidence="1">
    <location>
        <begin position="34"/>
        <end position="392"/>
    </location>
</feature>
<feature type="domain" description="Beta-lactamase-related" evidence="2">
    <location>
        <begin position="39"/>
        <end position="374"/>
    </location>
</feature>
<dbReference type="PANTHER" id="PTHR43283">
    <property type="entry name" value="BETA-LACTAMASE-RELATED"/>
    <property type="match status" value="1"/>
</dbReference>
<gene>
    <name evidence="3" type="ORF">HDA44_001525</name>
</gene>
<keyword evidence="4" id="KW-1185">Reference proteome</keyword>
<dbReference type="Gene3D" id="3.40.710.10">
    <property type="entry name" value="DD-peptidase/beta-lactamase superfamily"/>
    <property type="match status" value="1"/>
</dbReference>
<sequence length="392" mass="41984">MTSTTRRTALGLLGAIPLATTNLLSANASPSTAAGNYDRYLKDLAAKDKFSGTVLLTHHGRPVLARAYGMADKERRIPNRIDTIYNLASAAKPFTGLAIVQLAAQNRLRFTDTIGKYLDGYPAATAQVTIHQLLTHTSGLANFPDSGDIKHVTNSIAEETAYHNSRNRLATPQFTPGSQHSYSSTGFSILGELVEKISGQAFHEYVRRNIFRPAGMTSSAYYTRPDWLTNRRIAHPYIYQSDGTRVDGVRNLDAGAVLNGGQGTNAARAFLGSGGGGGFSSAPDLLKFAQALARPGTLLSAAYTEVYLSAKYPQSPLNGGPPPKGHQFAAYGPLAGITADQRLTSHGGGIAGGNTNWTIYRDTNWIGVILCNYDLDIPAIITQERETVLGPI</sequence>
<name>A0A841DGD6_9ACTN</name>
<dbReference type="AlphaFoldDB" id="A0A841DGD6"/>
<dbReference type="SUPFAM" id="SSF56601">
    <property type="entry name" value="beta-lactamase/transpeptidase-like"/>
    <property type="match status" value="1"/>
</dbReference>
<dbReference type="Pfam" id="PF00144">
    <property type="entry name" value="Beta-lactamase"/>
    <property type="match status" value="1"/>
</dbReference>
<evidence type="ECO:0000259" key="2">
    <source>
        <dbReference type="Pfam" id="PF00144"/>
    </source>
</evidence>
<evidence type="ECO:0000256" key="1">
    <source>
        <dbReference type="SAM" id="SignalP"/>
    </source>
</evidence>
<dbReference type="PANTHER" id="PTHR43283:SF3">
    <property type="entry name" value="BETA-LACTAMASE FAMILY PROTEIN (AFU_ORTHOLOGUE AFUA_5G07500)"/>
    <property type="match status" value="1"/>
</dbReference>
<dbReference type="RefSeq" id="WP_184832466.1">
    <property type="nucleotide sequence ID" value="NZ_BAAAVN010000004.1"/>
</dbReference>